<keyword evidence="3" id="KW-0614">Plasmid</keyword>
<accession>A0A0P0RN66</accession>
<name>A0A0P0RN66_9BURK</name>
<dbReference type="EMBL" id="CP012748">
    <property type="protein sequence ID" value="ALL70377.1"/>
    <property type="molecule type" value="Genomic_DNA"/>
</dbReference>
<dbReference type="KEGG" id="bcai:K788_0001282"/>
<keyword evidence="2" id="KW-0732">Signal</keyword>
<evidence type="ECO:0000256" key="2">
    <source>
        <dbReference type="SAM" id="SignalP"/>
    </source>
</evidence>
<feature type="chain" id="PRO_5006054504" evidence="2">
    <location>
        <begin position="24"/>
        <end position="89"/>
    </location>
</feature>
<reference evidence="3 4" key="1">
    <citation type="journal article" date="2014" name="Genome Announc.">
        <title>Draft Genome Sequence of the Haloacid-Degrading Burkholderia caribensis Strain MBA4.</title>
        <authorList>
            <person name="Pan Y."/>
            <person name="Kong K.F."/>
            <person name="Tsang J.S."/>
        </authorList>
    </citation>
    <scope>NUCLEOTIDE SEQUENCE [LARGE SCALE GENOMIC DNA]</scope>
    <source>
        <strain evidence="3 4">MBA4</strain>
        <plasmid evidence="4">Plasmid</plasmid>
    </source>
</reference>
<feature type="region of interest" description="Disordered" evidence="1">
    <location>
        <begin position="21"/>
        <end position="89"/>
    </location>
</feature>
<gene>
    <name evidence="3" type="ORF">K788_0001282</name>
</gene>
<evidence type="ECO:0000256" key="1">
    <source>
        <dbReference type="SAM" id="MobiDB-lite"/>
    </source>
</evidence>
<dbReference type="GeneID" id="69973851"/>
<protein>
    <submittedName>
        <fullName evidence="3">Uncharacterized protein</fullName>
    </submittedName>
</protein>
<dbReference type="AlphaFoldDB" id="A0A0P0RN66"/>
<proteinExistence type="predicted"/>
<geneLocation type="plasmid" evidence="4"/>
<evidence type="ECO:0000313" key="4">
    <source>
        <dbReference type="Proteomes" id="UP000019146"/>
    </source>
</evidence>
<evidence type="ECO:0000313" key="3">
    <source>
        <dbReference type="EMBL" id="ALL70377.1"/>
    </source>
</evidence>
<organism evidence="3 4">
    <name type="scientific">Paraburkholderia caribensis MBA4</name>
    <dbReference type="NCBI Taxonomy" id="1323664"/>
    <lineage>
        <taxon>Bacteria</taxon>
        <taxon>Pseudomonadati</taxon>
        <taxon>Pseudomonadota</taxon>
        <taxon>Betaproteobacteria</taxon>
        <taxon>Burkholderiales</taxon>
        <taxon>Burkholderiaceae</taxon>
        <taxon>Paraburkholderia</taxon>
    </lineage>
</organism>
<dbReference type="Proteomes" id="UP000019146">
    <property type="component" value="Plasmid unnamed"/>
</dbReference>
<dbReference type="RefSeq" id="WP_035994312.1">
    <property type="nucleotide sequence ID" value="NZ_CP012748.1"/>
</dbReference>
<feature type="signal peptide" evidence="2">
    <location>
        <begin position="1"/>
        <end position="23"/>
    </location>
</feature>
<sequence>MNAKLIGALLLACVTSVALPAFAGDDGPASSPRTGGVVKASHVGHSAQTTSPDKAKPGNQSGVGGVESGKSQSGRREQPDSIDPMYRGG</sequence>